<protein>
    <recommendedName>
        <fullName evidence="3">Transposase</fullName>
    </recommendedName>
</protein>
<evidence type="ECO:0000313" key="1">
    <source>
        <dbReference type="EMBL" id="SIT01958.1"/>
    </source>
</evidence>
<evidence type="ECO:0000313" key="2">
    <source>
        <dbReference type="Proteomes" id="UP000185728"/>
    </source>
</evidence>
<accession>A0ABY1L0I2</accession>
<proteinExistence type="predicted"/>
<sequence length="33" mass="3651">MQVGKTKRKGYVETYMVTMVGKNSATGTMALLR</sequence>
<keyword evidence="2" id="KW-1185">Reference proteome</keyword>
<name>A0ABY1L0I2_9FLAO</name>
<reference evidence="1 2" key="1">
    <citation type="submission" date="2017-01" db="EMBL/GenBank/DDBJ databases">
        <authorList>
            <person name="Varghese N."/>
            <person name="Submissions S."/>
        </authorList>
    </citation>
    <scope>NUCLEOTIDE SEQUENCE [LARGE SCALE GENOMIC DNA]</scope>
    <source>
        <strain evidence="1 2">DSM 2061</strain>
    </source>
</reference>
<evidence type="ECO:0008006" key="3">
    <source>
        <dbReference type="Google" id="ProtNLM"/>
    </source>
</evidence>
<dbReference type="Proteomes" id="UP000185728">
    <property type="component" value="Unassembled WGS sequence"/>
</dbReference>
<dbReference type="EMBL" id="FTOB01000007">
    <property type="protein sequence ID" value="SIT01958.1"/>
    <property type="molecule type" value="Genomic_DNA"/>
</dbReference>
<organism evidence="1 2">
    <name type="scientific">Zobellia uliginosa</name>
    <dbReference type="NCBI Taxonomy" id="143224"/>
    <lineage>
        <taxon>Bacteria</taxon>
        <taxon>Pseudomonadati</taxon>
        <taxon>Bacteroidota</taxon>
        <taxon>Flavobacteriia</taxon>
        <taxon>Flavobacteriales</taxon>
        <taxon>Flavobacteriaceae</taxon>
        <taxon>Zobellia</taxon>
    </lineage>
</organism>
<comment type="caution">
    <text evidence="1">The sequence shown here is derived from an EMBL/GenBank/DDBJ whole genome shotgun (WGS) entry which is preliminary data.</text>
</comment>
<gene>
    <name evidence="1" type="ORF">SAMN05421766_10747</name>
</gene>